<evidence type="ECO:0000256" key="2">
    <source>
        <dbReference type="SAM" id="SignalP"/>
    </source>
</evidence>
<accession>A0ABS3YBE2</accession>
<protein>
    <recommendedName>
        <fullName evidence="3">YCII-related domain-containing protein</fullName>
    </recommendedName>
</protein>
<evidence type="ECO:0000259" key="3">
    <source>
        <dbReference type="Pfam" id="PF03795"/>
    </source>
</evidence>
<proteinExistence type="inferred from homology"/>
<dbReference type="RefSeq" id="WP_209144339.1">
    <property type="nucleotide sequence ID" value="NZ_JAGHKP010000001.1"/>
</dbReference>
<evidence type="ECO:0000313" key="4">
    <source>
        <dbReference type="EMBL" id="MBO9151795.1"/>
    </source>
</evidence>
<dbReference type="InterPro" id="IPR005545">
    <property type="entry name" value="YCII"/>
</dbReference>
<feature type="domain" description="YCII-related" evidence="3">
    <location>
        <begin position="47"/>
        <end position="129"/>
    </location>
</feature>
<keyword evidence="5" id="KW-1185">Reference proteome</keyword>
<keyword evidence="2" id="KW-0732">Signal</keyword>
<feature type="signal peptide" evidence="2">
    <location>
        <begin position="1"/>
        <end position="19"/>
    </location>
</feature>
<dbReference type="SUPFAM" id="SSF54909">
    <property type="entry name" value="Dimeric alpha+beta barrel"/>
    <property type="match status" value="1"/>
</dbReference>
<feature type="chain" id="PRO_5045835501" description="YCII-related domain-containing protein" evidence="2">
    <location>
        <begin position="20"/>
        <end position="150"/>
    </location>
</feature>
<dbReference type="Gene3D" id="3.30.70.1060">
    <property type="entry name" value="Dimeric alpha+beta barrel"/>
    <property type="match status" value="1"/>
</dbReference>
<gene>
    <name evidence="4" type="ORF">J7I43_06220</name>
</gene>
<comment type="similarity">
    <text evidence="1">Belongs to the YciI family.</text>
</comment>
<dbReference type="Pfam" id="PF03795">
    <property type="entry name" value="YCII"/>
    <property type="match status" value="1"/>
</dbReference>
<dbReference type="Proteomes" id="UP000679126">
    <property type="component" value="Unassembled WGS sequence"/>
</dbReference>
<evidence type="ECO:0000313" key="5">
    <source>
        <dbReference type="Proteomes" id="UP000679126"/>
    </source>
</evidence>
<name>A0ABS3YBE2_9BACT</name>
<organism evidence="4 5">
    <name type="scientific">Chitinophaga chungangae</name>
    <dbReference type="NCBI Taxonomy" id="2821488"/>
    <lineage>
        <taxon>Bacteria</taxon>
        <taxon>Pseudomonadati</taxon>
        <taxon>Bacteroidota</taxon>
        <taxon>Chitinophagia</taxon>
        <taxon>Chitinophagales</taxon>
        <taxon>Chitinophagaceae</taxon>
        <taxon>Chitinophaga</taxon>
    </lineage>
</organism>
<reference evidence="5" key="1">
    <citation type="submission" date="2021-03" db="EMBL/GenBank/DDBJ databases">
        <title>Assistant Professor.</title>
        <authorList>
            <person name="Huq M.A."/>
        </authorList>
    </citation>
    <scope>NUCLEOTIDE SEQUENCE [LARGE SCALE GENOMIC DNA]</scope>
    <source>
        <strain evidence="5">MAH-28</strain>
    </source>
</reference>
<dbReference type="EMBL" id="JAGHKP010000001">
    <property type="protein sequence ID" value="MBO9151795.1"/>
    <property type="molecule type" value="Genomic_DNA"/>
</dbReference>
<comment type="caution">
    <text evidence="4">The sequence shown here is derived from an EMBL/GenBank/DDBJ whole genome shotgun (WGS) entry which is preliminary data.</text>
</comment>
<evidence type="ECO:0000256" key="1">
    <source>
        <dbReference type="ARBA" id="ARBA00007689"/>
    </source>
</evidence>
<sequence length="150" mass="16564">MKHLLFSLIAGCISFSAAAQNTSYNKALADSLGADQYGMKMYQLVILKTGSNNIEDKEKVTELFRGHMANIGKLVKEGKLIVAGPLGKNDKQYRGIFIFSVKTTEEAEALLQSDPAISSKMLEAEIYPWYGSAALPKYLEFHSQIEQAKP</sequence>
<dbReference type="InterPro" id="IPR011008">
    <property type="entry name" value="Dimeric_a/b-barrel"/>
</dbReference>